<protein>
    <submittedName>
        <fullName evidence="4">Peptidoglycan DD-metalloendopeptidase family protein</fullName>
    </submittedName>
</protein>
<dbReference type="Gene3D" id="2.70.70.10">
    <property type="entry name" value="Glucose Permease (Domain IIA)"/>
    <property type="match status" value="1"/>
</dbReference>
<dbReference type="Pfam" id="PF01551">
    <property type="entry name" value="Peptidase_M23"/>
    <property type="match status" value="1"/>
</dbReference>
<accession>A0A5B1LCL4</accession>
<dbReference type="PANTHER" id="PTHR21666:SF289">
    <property type="entry name" value="L-ALA--D-GLU ENDOPEPTIDASE"/>
    <property type="match status" value="1"/>
</dbReference>
<dbReference type="InterPro" id="IPR011055">
    <property type="entry name" value="Dup_hybrid_motif"/>
</dbReference>
<dbReference type="CDD" id="cd12797">
    <property type="entry name" value="M23_peptidase"/>
    <property type="match status" value="1"/>
</dbReference>
<feature type="signal peptide" evidence="2">
    <location>
        <begin position="1"/>
        <end position="25"/>
    </location>
</feature>
<evidence type="ECO:0000313" key="5">
    <source>
        <dbReference type="Proteomes" id="UP000325003"/>
    </source>
</evidence>
<evidence type="ECO:0000256" key="1">
    <source>
        <dbReference type="ARBA" id="ARBA00022729"/>
    </source>
</evidence>
<evidence type="ECO:0000256" key="2">
    <source>
        <dbReference type="SAM" id="SignalP"/>
    </source>
</evidence>
<dbReference type="SUPFAM" id="SSF51261">
    <property type="entry name" value="Duplicated hybrid motif"/>
    <property type="match status" value="1"/>
</dbReference>
<dbReference type="Proteomes" id="UP000325003">
    <property type="component" value="Unassembled WGS sequence"/>
</dbReference>
<reference evidence="4 5" key="1">
    <citation type="submission" date="2019-09" db="EMBL/GenBank/DDBJ databases">
        <title>Nocardioides panacisoli sp. nov., isolated from the soil of a ginseng field.</title>
        <authorList>
            <person name="Cho C."/>
        </authorList>
    </citation>
    <scope>NUCLEOTIDE SEQUENCE [LARGE SCALE GENOMIC DNA]</scope>
    <source>
        <strain evidence="4 5">BN130099</strain>
    </source>
</reference>
<dbReference type="GO" id="GO:0004222">
    <property type="term" value="F:metalloendopeptidase activity"/>
    <property type="evidence" value="ECO:0007669"/>
    <property type="project" value="TreeGrafter"/>
</dbReference>
<sequence length="195" mass="20505">MRPVSLLLRAVLLPALITLAPVSPAAAGDDPLGSWPLRPQPEVAARFDPPTSTYGAGHRGVDLLGHASEQVLAALPGRVTFAGTLAGLGVVVVSHGDTRTTYQPVAARVSVGDVVAEGAVIGALQPTGSHCAPRVCLHWGWLRDQTYLDPLLLVDAGPVRLLPLWRDLPAAPPPTGSWMPAPLPYARWRPVGWPA</sequence>
<feature type="domain" description="M23ase beta-sheet core" evidence="3">
    <location>
        <begin position="57"/>
        <end position="150"/>
    </location>
</feature>
<dbReference type="InterPro" id="IPR050570">
    <property type="entry name" value="Cell_wall_metabolism_enzyme"/>
</dbReference>
<proteinExistence type="predicted"/>
<organism evidence="4 5">
    <name type="scientific">Nocardioides humilatus</name>
    <dbReference type="NCBI Taxonomy" id="2607660"/>
    <lineage>
        <taxon>Bacteria</taxon>
        <taxon>Bacillati</taxon>
        <taxon>Actinomycetota</taxon>
        <taxon>Actinomycetes</taxon>
        <taxon>Propionibacteriales</taxon>
        <taxon>Nocardioidaceae</taxon>
        <taxon>Nocardioides</taxon>
    </lineage>
</organism>
<dbReference type="PANTHER" id="PTHR21666">
    <property type="entry name" value="PEPTIDASE-RELATED"/>
    <property type="match status" value="1"/>
</dbReference>
<feature type="chain" id="PRO_5038436335" evidence="2">
    <location>
        <begin position="26"/>
        <end position="195"/>
    </location>
</feature>
<keyword evidence="1 2" id="KW-0732">Signal</keyword>
<reference evidence="4 5" key="2">
    <citation type="submission" date="2019-09" db="EMBL/GenBank/DDBJ databases">
        <authorList>
            <person name="Jin C."/>
        </authorList>
    </citation>
    <scope>NUCLEOTIDE SEQUENCE [LARGE SCALE GENOMIC DNA]</scope>
    <source>
        <strain evidence="4 5">BN130099</strain>
    </source>
</reference>
<dbReference type="EMBL" id="VUJV01000003">
    <property type="protein sequence ID" value="KAA1418483.1"/>
    <property type="molecule type" value="Genomic_DNA"/>
</dbReference>
<evidence type="ECO:0000313" key="4">
    <source>
        <dbReference type="EMBL" id="KAA1418483.1"/>
    </source>
</evidence>
<comment type="caution">
    <text evidence="4">The sequence shown here is derived from an EMBL/GenBank/DDBJ whole genome shotgun (WGS) entry which is preliminary data.</text>
</comment>
<name>A0A5B1LCL4_9ACTN</name>
<dbReference type="AlphaFoldDB" id="A0A5B1LCL4"/>
<evidence type="ECO:0000259" key="3">
    <source>
        <dbReference type="Pfam" id="PF01551"/>
    </source>
</evidence>
<dbReference type="RefSeq" id="WP_149727825.1">
    <property type="nucleotide sequence ID" value="NZ_VUJV01000003.1"/>
</dbReference>
<gene>
    <name evidence="4" type="ORF">F0U44_08185</name>
</gene>
<keyword evidence="5" id="KW-1185">Reference proteome</keyword>
<dbReference type="InterPro" id="IPR016047">
    <property type="entry name" value="M23ase_b-sheet_dom"/>
</dbReference>